<feature type="region of interest" description="Disordered" evidence="1">
    <location>
        <begin position="129"/>
        <end position="148"/>
    </location>
</feature>
<dbReference type="Proteomes" id="UP000274762">
    <property type="component" value="Unassembled WGS sequence"/>
</dbReference>
<dbReference type="InterPro" id="IPR006976">
    <property type="entry name" value="VanZ-like"/>
</dbReference>
<reference evidence="4 5" key="1">
    <citation type="submission" date="2018-10" db="EMBL/GenBank/DDBJ databases">
        <title>Sequencing the genomes of 1000 actinobacteria strains.</title>
        <authorList>
            <person name="Klenk H.-P."/>
        </authorList>
    </citation>
    <scope>NUCLEOTIDE SEQUENCE [LARGE SCALE GENOMIC DNA]</scope>
    <source>
        <strain evidence="4 5">DSM 44343</strain>
    </source>
</reference>
<feature type="domain" description="VanZ-like" evidence="3">
    <location>
        <begin position="8"/>
        <end position="120"/>
    </location>
</feature>
<dbReference type="AlphaFoldDB" id="A0A495K124"/>
<accession>A0A495K124</accession>
<evidence type="ECO:0000256" key="1">
    <source>
        <dbReference type="SAM" id="MobiDB-lite"/>
    </source>
</evidence>
<keyword evidence="2" id="KW-0812">Transmembrane</keyword>
<organism evidence="4 5">
    <name type="scientific">Williamsia marianensis</name>
    <dbReference type="NCBI Taxonomy" id="85044"/>
    <lineage>
        <taxon>Bacteria</taxon>
        <taxon>Bacillati</taxon>
        <taxon>Actinomycetota</taxon>
        <taxon>Actinomycetes</taxon>
        <taxon>Mycobacteriales</taxon>
        <taxon>Nocardiaceae</taxon>
        <taxon>Williamsia</taxon>
    </lineage>
</organism>
<dbReference type="PANTHER" id="PTHR28008">
    <property type="entry name" value="DOMAIN PROTEIN, PUTATIVE (AFU_ORTHOLOGUE AFUA_3G10980)-RELATED"/>
    <property type="match status" value="1"/>
</dbReference>
<dbReference type="EMBL" id="RBKV01000001">
    <property type="protein sequence ID" value="RKR94192.1"/>
    <property type="molecule type" value="Genomic_DNA"/>
</dbReference>
<proteinExistence type="predicted"/>
<evidence type="ECO:0000259" key="3">
    <source>
        <dbReference type="Pfam" id="PF04892"/>
    </source>
</evidence>
<evidence type="ECO:0000256" key="2">
    <source>
        <dbReference type="SAM" id="Phobius"/>
    </source>
</evidence>
<sequence>MIGSLSVYIAVIGFITLTPRDDSQSSPVVDAVLGFFHRHEATAWMTFSVLERSANVVLFMPLGLLLLATLGHRRWAAAFAIGVTYSVFIEACQALFLSGRVADPIDVVMNGLGTAMGITLGRQTLVTARSWGNREPRPGSAPGRQGDQ</sequence>
<dbReference type="Pfam" id="PF04892">
    <property type="entry name" value="VanZ"/>
    <property type="match status" value="1"/>
</dbReference>
<feature type="transmembrane region" description="Helical" evidence="2">
    <location>
        <begin position="44"/>
        <end position="68"/>
    </location>
</feature>
<keyword evidence="2" id="KW-1133">Transmembrane helix</keyword>
<protein>
    <submittedName>
        <fullName evidence="4">VanZ like protein</fullName>
    </submittedName>
</protein>
<keyword evidence="2" id="KW-0472">Membrane</keyword>
<evidence type="ECO:0000313" key="5">
    <source>
        <dbReference type="Proteomes" id="UP000274762"/>
    </source>
</evidence>
<gene>
    <name evidence="4" type="ORF">DFJ75_0983</name>
</gene>
<dbReference type="PANTHER" id="PTHR28008:SF1">
    <property type="entry name" value="DOMAIN PROTEIN, PUTATIVE (AFU_ORTHOLOGUE AFUA_3G10980)-RELATED"/>
    <property type="match status" value="1"/>
</dbReference>
<comment type="caution">
    <text evidence="4">The sequence shown here is derived from an EMBL/GenBank/DDBJ whole genome shotgun (WGS) entry which is preliminary data.</text>
</comment>
<evidence type="ECO:0000313" key="4">
    <source>
        <dbReference type="EMBL" id="RKR94192.1"/>
    </source>
</evidence>
<feature type="transmembrane region" description="Helical" evidence="2">
    <location>
        <begin position="75"/>
        <end position="96"/>
    </location>
</feature>
<name>A0A495K124_WILMA</name>